<reference evidence="3 4" key="1">
    <citation type="submission" date="2018-01" db="EMBL/GenBank/DDBJ databases">
        <title>G. obscuriglobus.</title>
        <authorList>
            <person name="Franke J."/>
            <person name="Blomberg W."/>
            <person name="Selmecki A."/>
        </authorList>
    </citation>
    <scope>NUCLEOTIDE SEQUENCE [LARGE SCALE GENOMIC DNA]</scope>
    <source>
        <strain evidence="3 4">DSM 5831</strain>
    </source>
</reference>
<organism evidence="3 4">
    <name type="scientific">Gemmata obscuriglobus</name>
    <dbReference type="NCBI Taxonomy" id="114"/>
    <lineage>
        <taxon>Bacteria</taxon>
        <taxon>Pseudomonadati</taxon>
        <taxon>Planctomycetota</taxon>
        <taxon>Planctomycetia</taxon>
        <taxon>Gemmatales</taxon>
        <taxon>Gemmataceae</taxon>
        <taxon>Gemmata</taxon>
    </lineage>
</organism>
<keyword evidence="2" id="KW-0472">Membrane</keyword>
<feature type="transmembrane region" description="Helical" evidence="2">
    <location>
        <begin position="238"/>
        <end position="256"/>
    </location>
</feature>
<gene>
    <name evidence="3" type="ORF">C1280_05540</name>
</gene>
<dbReference type="AlphaFoldDB" id="A0A2Z3GTD9"/>
<evidence type="ECO:0000256" key="1">
    <source>
        <dbReference type="SAM" id="MobiDB-lite"/>
    </source>
</evidence>
<dbReference type="Proteomes" id="UP000245802">
    <property type="component" value="Chromosome"/>
</dbReference>
<dbReference type="EMBL" id="CP025958">
    <property type="protein sequence ID" value="AWM36538.1"/>
    <property type="molecule type" value="Genomic_DNA"/>
</dbReference>
<feature type="transmembrane region" description="Helical" evidence="2">
    <location>
        <begin position="262"/>
        <end position="282"/>
    </location>
</feature>
<keyword evidence="2" id="KW-1133">Transmembrane helix</keyword>
<feature type="transmembrane region" description="Helical" evidence="2">
    <location>
        <begin position="54"/>
        <end position="71"/>
    </location>
</feature>
<sequence length="944" mass="99413">MWKEFREQWLIGATLVVLGGGLLAAAAVLGEPPKAGAGPLDVVGLLGLGRVATLMLVVTAGMVCGGALFAAEREAGTITFLEVLPGSRARLWRAKVVAGVVLALVQTVLLLAIAAALGLAPPGFAARLVVYGLLAFVWGTFGSTLARTTLGSVGFAVPAAVLATFVYLIPISLAFAPPGGGPPRPAGWLVFEALMIATPLVLSARWFTAPDRARRAGSARGAPGFRALLWLGWRQTRLLAAVLSAFALAFGCALLVPEAQPLFVWPGLALAAGALAGVTAFGDEQVHRTGGFWAEGRLPVGRAWAVKVGLHLALVAWLLALLLAPSVVRAVAEGQMRFGYGRGLVAVALRDRLFDELGPQSWKYLLVPAVYGFAAGHVCGLVFRKLVVACGVAVVVGGCLAALWGPSLLAGGVRHWQVWLPALALVATGRLVVRPWTTDRLLGRGPLVRLGAGTGAALAALVAGIGFRVLEVPDRPDSEDDLAYVAALPTYDENVAGREFRSAVERYSRAVQYADTGPEGAALVRLRPRPAERLEAAVRSGWAGGDPEFTAWLDRVFAEPQLPAGDRPWHAIAEDAATKPVGQFESPRLVSTTAATAGMLDGARRMAVALLAWGLQEQAGGTPEAFWKRFVTVVALARNMQNGGGVLPLTAGQDVERLALAAAERWLERYPGWADRQAAAGGARGPAPVLRAAILTVTAGDASPLLDMRPHHLADRFVLREQMRAPVQWLTPGLTPPGGNPDQVAAEADLVGFAWAVPWERERTRRLLSLGFEPQPNGLFGASPALLVGRPGAQLLLVRNRSGGDQTETDRVLRATRRALILKLAVRAHMDEKGLVPAALADLTAGPTPYLRALPDDPYADGRPFGYRVSRGEVLRGPPRSTGPGSGPGPGRGPSEQSLEIRSGQVLLWSVGTDGTDQGGTVIPGGPRSEDMVFLVPMFVSEPR</sequence>
<feature type="transmembrane region" description="Helical" evidence="2">
    <location>
        <begin position="124"/>
        <end position="141"/>
    </location>
</feature>
<feature type="transmembrane region" description="Helical" evidence="2">
    <location>
        <begin position="153"/>
        <end position="176"/>
    </location>
</feature>
<keyword evidence="4" id="KW-1185">Reference proteome</keyword>
<evidence type="ECO:0000313" key="3">
    <source>
        <dbReference type="EMBL" id="AWM36538.1"/>
    </source>
</evidence>
<protein>
    <submittedName>
        <fullName evidence="3">Uncharacterized protein</fullName>
    </submittedName>
</protein>
<name>A0A2Z3GTD9_9BACT</name>
<keyword evidence="2" id="KW-0812">Transmembrane</keyword>
<proteinExistence type="predicted"/>
<feature type="transmembrane region" description="Helical" evidence="2">
    <location>
        <begin position="96"/>
        <end position="118"/>
    </location>
</feature>
<feature type="transmembrane region" description="Helical" evidence="2">
    <location>
        <begin position="188"/>
        <end position="207"/>
    </location>
</feature>
<feature type="region of interest" description="Disordered" evidence="1">
    <location>
        <begin position="862"/>
        <end position="898"/>
    </location>
</feature>
<evidence type="ECO:0000313" key="4">
    <source>
        <dbReference type="Proteomes" id="UP000245802"/>
    </source>
</evidence>
<feature type="transmembrane region" description="Helical" evidence="2">
    <location>
        <begin position="416"/>
        <end position="433"/>
    </location>
</feature>
<feature type="transmembrane region" description="Helical" evidence="2">
    <location>
        <begin position="303"/>
        <end position="324"/>
    </location>
</feature>
<evidence type="ECO:0000256" key="2">
    <source>
        <dbReference type="SAM" id="Phobius"/>
    </source>
</evidence>
<feature type="transmembrane region" description="Helical" evidence="2">
    <location>
        <begin position="386"/>
        <end position="404"/>
    </location>
</feature>
<dbReference type="KEGG" id="gog:C1280_05540"/>
<feature type="transmembrane region" description="Helical" evidence="2">
    <location>
        <begin position="361"/>
        <end position="379"/>
    </location>
</feature>
<feature type="transmembrane region" description="Helical" evidence="2">
    <location>
        <begin position="445"/>
        <end position="467"/>
    </location>
</feature>
<accession>A0A2Z3GTD9</accession>